<dbReference type="PROSITE" id="PS00502">
    <property type="entry name" value="POLYGALACTURONASE"/>
    <property type="match status" value="1"/>
</dbReference>
<dbReference type="GO" id="GO:0005975">
    <property type="term" value="P:carbohydrate metabolic process"/>
    <property type="evidence" value="ECO:0007669"/>
    <property type="project" value="InterPro"/>
</dbReference>
<protein>
    <submittedName>
        <fullName evidence="5">Polygalacturonase</fullName>
    </submittedName>
</protein>
<dbReference type="InterPro" id="IPR051801">
    <property type="entry name" value="GH28_Enzymes"/>
</dbReference>
<dbReference type="InterPro" id="IPR000743">
    <property type="entry name" value="Glyco_hydro_28"/>
</dbReference>
<dbReference type="Gene3D" id="2.160.20.10">
    <property type="entry name" value="Single-stranded right-handed beta-helix, Pectin lyase-like"/>
    <property type="match status" value="1"/>
</dbReference>
<dbReference type="InterPro" id="IPR006626">
    <property type="entry name" value="PbH1"/>
</dbReference>
<dbReference type="Proteomes" id="UP000183447">
    <property type="component" value="Unassembled WGS sequence"/>
</dbReference>
<dbReference type="AlphaFoldDB" id="A0A1K2I348"/>
<proteinExistence type="inferred from homology"/>
<evidence type="ECO:0000313" key="5">
    <source>
        <dbReference type="EMBL" id="SFZ86814.1"/>
    </source>
</evidence>
<reference evidence="5 6" key="1">
    <citation type="submission" date="2016-11" db="EMBL/GenBank/DDBJ databases">
        <authorList>
            <person name="Jaros S."/>
            <person name="Januszkiewicz K."/>
            <person name="Wedrychowicz H."/>
        </authorList>
    </citation>
    <scope>NUCLEOTIDE SEQUENCE [LARGE SCALE GENOMIC DNA]</scope>
    <source>
        <strain evidence="5 6">ATCC 23634</strain>
    </source>
</reference>
<keyword evidence="6" id="KW-1185">Reference proteome</keyword>
<sequence length="485" mass="51662">MREGGTYALPSPLDWTLHRDGVVAARGHTDRHVFTLCGLAPDTPYLLASHEYEPLPLRTMAETALVSIRDHGANPDADDNSAAIQAAIAAAPEGATVVIPPGPWASGPLFLKSHLTLLLEKGATLKGLADRRLYPALPAYDASGRMLGSWEGEPAATYASLLTAIGATNLTITGEGVIDGNAAAGDWWDWPKETRNGLRRPRTLFFSGCRDITITGIAVRNSPSWTIHPLDCEGVLAADLLVENPKESPNTDGLNPESSRHIRILGVHFSVGDDCIAIKAGKRGSHAYPHRPTSDVEIRRCLMEFGHGGVVIGSEMSGGVEDVRVANCRFVNTDRGLRIKTRRGRGGHVRHVSFADVEMDGVLTPLSINGFYFCDPDGRSPQVQSRTPAPIGEDTPAISDISFTRVSARNVHHAAAHVLGLTEAPVERLVIADYVVAFAPEAEAGPPDMASDLPDLRHAGIVIANATAPEVSGVTFLSEPSGTPP</sequence>
<keyword evidence="3 4" id="KW-0326">Glycosidase</keyword>
<dbReference type="InterPro" id="IPR012334">
    <property type="entry name" value="Pectin_lyas_fold"/>
</dbReference>
<dbReference type="InterPro" id="IPR011050">
    <property type="entry name" value="Pectin_lyase_fold/virulence"/>
</dbReference>
<keyword evidence="2 4" id="KW-0378">Hydrolase</keyword>
<gene>
    <name evidence="5" type="ORF">SAMN02983003_4008</name>
</gene>
<dbReference type="GO" id="GO:0004650">
    <property type="term" value="F:polygalacturonase activity"/>
    <property type="evidence" value="ECO:0007669"/>
    <property type="project" value="InterPro"/>
</dbReference>
<accession>A0A1K2I348</accession>
<dbReference type="SUPFAM" id="SSF51126">
    <property type="entry name" value="Pectin lyase-like"/>
    <property type="match status" value="1"/>
</dbReference>
<evidence type="ECO:0000256" key="1">
    <source>
        <dbReference type="ARBA" id="ARBA00008834"/>
    </source>
</evidence>
<comment type="similarity">
    <text evidence="1 4">Belongs to the glycosyl hydrolase 28 family.</text>
</comment>
<evidence type="ECO:0000256" key="3">
    <source>
        <dbReference type="ARBA" id="ARBA00023295"/>
    </source>
</evidence>
<evidence type="ECO:0000256" key="2">
    <source>
        <dbReference type="ARBA" id="ARBA00022801"/>
    </source>
</evidence>
<name>A0A1K2I348_9HYPH</name>
<dbReference type="Pfam" id="PF00295">
    <property type="entry name" value="Glyco_hydro_28"/>
    <property type="match status" value="1"/>
</dbReference>
<dbReference type="PANTHER" id="PTHR31339">
    <property type="entry name" value="PECTIN LYASE-RELATED"/>
    <property type="match status" value="1"/>
</dbReference>
<organism evidence="5 6">
    <name type="scientific">Devosia enhydra</name>
    <dbReference type="NCBI Taxonomy" id="665118"/>
    <lineage>
        <taxon>Bacteria</taxon>
        <taxon>Pseudomonadati</taxon>
        <taxon>Pseudomonadota</taxon>
        <taxon>Alphaproteobacteria</taxon>
        <taxon>Hyphomicrobiales</taxon>
        <taxon>Devosiaceae</taxon>
        <taxon>Devosia</taxon>
    </lineage>
</organism>
<evidence type="ECO:0000313" key="6">
    <source>
        <dbReference type="Proteomes" id="UP000183447"/>
    </source>
</evidence>
<dbReference type="EMBL" id="FPKU01000004">
    <property type="protein sequence ID" value="SFZ86814.1"/>
    <property type="molecule type" value="Genomic_DNA"/>
</dbReference>
<dbReference type="SMART" id="SM00710">
    <property type="entry name" value="PbH1"/>
    <property type="match status" value="4"/>
</dbReference>
<evidence type="ECO:0000256" key="4">
    <source>
        <dbReference type="RuleBase" id="RU361169"/>
    </source>
</evidence>
<dbReference type="PANTHER" id="PTHR31339:SF9">
    <property type="entry name" value="PLASMIN AND FIBRONECTIN-BINDING PROTEIN A"/>
    <property type="match status" value="1"/>
</dbReference>
<dbReference type="STRING" id="665118.SAMN02983003_4008"/>